<dbReference type="EMBL" id="CAJMWQ010000778">
    <property type="protein sequence ID" value="CAE6380020.1"/>
    <property type="molecule type" value="Genomic_DNA"/>
</dbReference>
<feature type="active site" description="Charge relay system" evidence="8 9">
    <location>
        <position position="161"/>
    </location>
</feature>
<dbReference type="Pfam" id="PF00082">
    <property type="entry name" value="Peptidase_S8"/>
    <property type="match status" value="1"/>
</dbReference>
<keyword evidence="5 11" id="KW-0732">Signal</keyword>
<dbReference type="SUPFAM" id="SSF52025">
    <property type="entry name" value="PA domain"/>
    <property type="match status" value="1"/>
</dbReference>
<dbReference type="GO" id="GO:0016020">
    <property type="term" value="C:membrane"/>
    <property type="evidence" value="ECO:0007669"/>
    <property type="project" value="InterPro"/>
</dbReference>
<evidence type="ECO:0000259" key="12">
    <source>
        <dbReference type="Pfam" id="PF00082"/>
    </source>
</evidence>
<dbReference type="PROSITE" id="PS51892">
    <property type="entry name" value="SUBTILASE"/>
    <property type="match status" value="1"/>
</dbReference>
<dbReference type="PANTHER" id="PTHR43806">
    <property type="entry name" value="PEPTIDASE S8"/>
    <property type="match status" value="1"/>
</dbReference>
<dbReference type="InterPro" id="IPR015500">
    <property type="entry name" value="Peptidase_S8_subtilisin-rel"/>
</dbReference>
<proteinExistence type="inferred from homology"/>
<keyword evidence="3" id="KW-0964">Secreted</keyword>
<name>A0A8H3A2E8_9AGAM</name>
<evidence type="ECO:0000256" key="6">
    <source>
        <dbReference type="ARBA" id="ARBA00022801"/>
    </source>
</evidence>
<comment type="similarity">
    <text evidence="1 9 10">Belongs to the peptidase S8 family.</text>
</comment>
<evidence type="ECO:0000313" key="16">
    <source>
        <dbReference type="Proteomes" id="UP000663826"/>
    </source>
</evidence>
<dbReference type="CDD" id="cd07489">
    <property type="entry name" value="Peptidases_S8_5"/>
    <property type="match status" value="1"/>
</dbReference>
<sequence length="917" mass="96707">MRLLLFVAAIVQLVIAEADITTVPHETSSNIVPGAYIVELSPGSSIKRGFASPHAELYHDLARRGALWEVTREFSCDVMTGVALKLGSDADLLKVAQSDGVQSIVPVYSHSLPDPIDPQILSGPYQPSQQRSAQSSHVMTGVDKLHAEGTMGKGITIGIIDSGIDYTHPALGGKFGPGNKVIGGYDFVGDAYRGSSGPAPVPDNDPLDQCNGHGTHVAGIIAADPSNPLNISGVAPDARINSYRIFGCSGTVSDDVILAALLKAYEDKNDVITLSLSSVGAWTSSTVGVVASRISDKGHVVVASAGNQGSVGAWYFGSPGTGRSVIGVASIESTFITIQNATTSTGRKIPYYLPSPLTNATNLPLYATSSNVTIPNDACTALPSTTPGLANTLVVIRRGGCALADKIANARKFGAQYFLIYDQADQPLDQLDFGNATAALITQQDGIYLVQQAIPANQTISFSNTPWNYPAVAGGLVNGLSTYGPTNDMYLKPQLAAPGGKIISTYPVKLGSYRIETGTSAAAPFVAGAAALLLQVRGKTSEVAKSAATIFQNAAAPTKFSKTSNLLETAAHQGAGLIQVYDAIKNVGIMTPSELLLNDTAYFKKSHKLTIKNNGRSIVTYELAHLPAGTANTIKGIEVIAGPLPLTSDAASVSFSPSKLIVLPGFTATATVTFAPPAGLSGSSFPVYSGFIQASGSDGTTLRSTYLGLAASMRDMRVIDNTTTIFGAGKKLPLIRDKNNQMVNTSATFTMQGTDYPLLVYRLVAGAPLLRMDLIQASTNVTSNLRKREGAAPWGSLDAPEQHRENEHVESAASPLSKRLIFDWLFPSKGHTSGGTFAQIPTVGVIRQDDFPARNSRASTTAERGFNTLLVKSFANKTEIPDGSYKILVRALKITGDPRKQEDYEVWASPQIDIKRT</sequence>
<dbReference type="InterPro" id="IPR023828">
    <property type="entry name" value="Peptidase_S8_Ser-AS"/>
</dbReference>
<keyword evidence="4 9" id="KW-0645">Protease</keyword>
<organism evidence="15 16">
    <name type="scientific">Rhizoctonia solani</name>
    <dbReference type="NCBI Taxonomy" id="456999"/>
    <lineage>
        <taxon>Eukaryota</taxon>
        <taxon>Fungi</taxon>
        <taxon>Dikarya</taxon>
        <taxon>Basidiomycota</taxon>
        <taxon>Agaricomycotina</taxon>
        <taxon>Agaricomycetes</taxon>
        <taxon>Cantharellales</taxon>
        <taxon>Ceratobasidiaceae</taxon>
        <taxon>Rhizoctonia</taxon>
    </lineage>
</organism>
<dbReference type="GO" id="GO:0004252">
    <property type="term" value="F:serine-type endopeptidase activity"/>
    <property type="evidence" value="ECO:0007669"/>
    <property type="project" value="UniProtKB-UniRule"/>
</dbReference>
<evidence type="ECO:0000256" key="2">
    <source>
        <dbReference type="ARBA" id="ARBA00022512"/>
    </source>
</evidence>
<evidence type="ECO:0000256" key="9">
    <source>
        <dbReference type="PROSITE-ProRule" id="PRU01240"/>
    </source>
</evidence>
<dbReference type="Gene3D" id="3.40.50.200">
    <property type="entry name" value="Peptidase S8/S53 domain"/>
    <property type="match status" value="1"/>
</dbReference>
<dbReference type="InterPro" id="IPR010435">
    <property type="entry name" value="C5a/SBT2-like_Fn3"/>
</dbReference>
<dbReference type="PROSITE" id="PS00136">
    <property type="entry name" value="SUBTILASE_ASP"/>
    <property type="match status" value="1"/>
</dbReference>
<dbReference type="GO" id="GO:0005615">
    <property type="term" value="C:extracellular space"/>
    <property type="evidence" value="ECO:0007669"/>
    <property type="project" value="TreeGrafter"/>
</dbReference>
<feature type="chain" id="PRO_5034141655" description="Minor extracellular protease vpr" evidence="11">
    <location>
        <begin position="17"/>
        <end position="917"/>
    </location>
</feature>
<feature type="domain" description="Peptidase S8/S53" evidence="12">
    <location>
        <begin position="152"/>
        <end position="562"/>
    </location>
</feature>
<dbReference type="Gene3D" id="3.50.30.30">
    <property type="match status" value="1"/>
</dbReference>
<evidence type="ECO:0000256" key="11">
    <source>
        <dbReference type="SAM" id="SignalP"/>
    </source>
</evidence>
<comment type="caution">
    <text evidence="15">The sequence shown here is derived from an EMBL/GenBank/DDBJ whole genome shotgun (WGS) entry which is preliminary data.</text>
</comment>
<dbReference type="InterPro" id="IPR036852">
    <property type="entry name" value="Peptidase_S8/S53_dom_sf"/>
</dbReference>
<feature type="domain" description="PA" evidence="13">
    <location>
        <begin position="372"/>
        <end position="445"/>
    </location>
</feature>
<dbReference type="PANTHER" id="PTHR43806:SF66">
    <property type="entry name" value="SERIN ENDOPEPTIDASE"/>
    <property type="match status" value="1"/>
</dbReference>
<feature type="active site" description="Charge relay system" evidence="8 9">
    <location>
        <position position="213"/>
    </location>
</feature>
<evidence type="ECO:0000256" key="4">
    <source>
        <dbReference type="ARBA" id="ARBA00022670"/>
    </source>
</evidence>
<evidence type="ECO:0000259" key="13">
    <source>
        <dbReference type="Pfam" id="PF02225"/>
    </source>
</evidence>
<dbReference type="InterPro" id="IPR003137">
    <property type="entry name" value="PA_domain"/>
</dbReference>
<accession>A0A8H3A2E8</accession>
<evidence type="ECO:0000313" key="15">
    <source>
        <dbReference type="EMBL" id="CAE6380020.1"/>
    </source>
</evidence>
<evidence type="ECO:0008006" key="17">
    <source>
        <dbReference type="Google" id="ProtNLM"/>
    </source>
</evidence>
<dbReference type="InterPro" id="IPR000209">
    <property type="entry name" value="Peptidase_S8/S53_dom"/>
</dbReference>
<dbReference type="InterPro" id="IPR034187">
    <property type="entry name" value="Peptidases_S8_5"/>
</dbReference>
<evidence type="ECO:0000256" key="1">
    <source>
        <dbReference type="ARBA" id="ARBA00011073"/>
    </source>
</evidence>
<dbReference type="GO" id="GO:0006508">
    <property type="term" value="P:proteolysis"/>
    <property type="evidence" value="ECO:0007669"/>
    <property type="project" value="UniProtKB-KW"/>
</dbReference>
<evidence type="ECO:0000256" key="8">
    <source>
        <dbReference type="PIRSR" id="PIRSR615500-1"/>
    </source>
</evidence>
<keyword evidence="7 9" id="KW-0720">Serine protease</keyword>
<evidence type="ECO:0000256" key="7">
    <source>
        <dbReference type="ARBA" id="ARBA00022825"/>
    </source>
</evidence>
<dbReference type="InterPro" id="IPR046450">
    <property type="entry name" value="PA_dom_sf"/>
</dbReference>
<keyword evidence="6 9" id="KW-0378">Hydrolase</keyword>
<feature type="active site" description="Charge relay system" evidence="8 9">
    <location>
        <position position="520"/>
    </location>
</feature>
<dbReference type="AlphaFoldDB" id="A0A8H3A2E8"/>
<feature type="domain" description="C5a peptidase/Subtilisin-like protease SBT2-like Fn3-like" evidence="14">
    <location>
        <begin position="597"/>
        <end position="701"/>
    </location>
</feature>
<dbReference type="InterPro" id="IPR023827">
    <property type="entry name" value="Peptidase_S8_Asp-AS"/>
</dbReference>
<dbReference type="Pfam" id="PF02225">
    <property type="entry name" value="PA"/>
    <property type="match status" value="1"/>
</dbReference>
<keyword evidence="2" id="KW-0134">Cell wall</keyword>
<dbReference type="Pfam" id="PF06280">
    <property type="entry name" value="fn3_5"/>
    <property type="match status" value="1"/>
</dbReference>
<feature type="signal peptide" evidence="11">
    <location>
        <begin position="1"/>
        <end position="16"/>
    </location>
</feature>
<evidence type="ECO:0000259" key="14">
    <source>
        <dbReference type="Pfam" id="PF06280"/>
    </source>
</evidence>
<reference evidence="15" key="1">
    <citation type="submission" date="2021-01" db="EMBL/GenBank/DDBJ databases">
        <authorList>
            <person name="Kaushik A."/>
        </authorList>
    </citation>
    <scope>NUCLEOTIDE SEQUENCE</scope>
    <source>
        <strain evidence="15">AG1-1B</strain>
    </source>
</reference>
<dbReference type="PRINTS" id="PR00723">
    <property type="entry name" value="SUBTILISIN"/>
</dbReference>
<protein>
    <recommendedName>
        <fullName evidence="17">Minor extracellular protease vpr</fullName>
    </recommendedName>
</protein>
<evidence type="ECO:0000256" key="5">
    <source>
        <dbReference type="ARBA" id="ARBA00022729"/>
    </source>
</evidence>
<dbReference type="Proteomes" id="UP000663826">
    <property type="component" value="Unassembled WGS sequence"/>
</dbReference>
<dbReference type="InterPro" id="IPR022398">
    <property type="entry name" value="Peptidase_S8_His-AS"/>
</dbReference>
<dbReference type="InterPro" id="IPR050131">
    <property type="entry name" value="Peptidase_S8_subtilisin-like"/>
</dbReference>
<dbReference type="OrthoDB" id="29647at2759"/>
<dbReference type="PROSITE" id="PS00137">
    <property type="entry name" value="SUBTILASE_HIS"/>
    <property type="match status" value="1"/>
</dbReference>
<dbReference type="SUPFAM" id="SSF52743">
    <property type="entry name" value="Subtilisin-like"/>
    <property type="match status" value="1"/>
</dbReference>
<dbReference type="PROSITE" id="PS00138">
    <property type="entry name" value="SUBTILASE_SER"/>
    <property type="match status" value="1"/>
</dbReference>
<evidence type="ECO:0000256" key="10">
    <source>
        <dbReference type="RuleBase" id="RU003355"/>
    </source>
</evidence>
<evidence type="ECO:0000256" key="3">
    <source>
        <dbReference type="ARBA" id="ARBA00022525"/>
    </source>
</evidence>
<gene>
    <name evidence="15" type="ORF">RDB_LOCUS20356</name>
</gene>